<dbReference type="EMBL" id="DXDA01000019">
    <property type="protein sequence ID" value="HIY68250.1"/>
    <property type="molecule type" value="Genomic_DNA"/>
</dbReference>
<organism evidence="2 3">
    <name type="scientific">Candidatus Alistipes intestinigallinarum</name>
    <dbReference type="NCBI Taxonomy" id="2838440"/>
    <lineage>
        <taxon>Bacteria</taxon>
        <taxon>Pseudomonadati</taxon>
        <taxon>Bacteroidota</taxon>
        <taxon>Bacteroidia</taxon>
        <taxon>Bacteroidales</taxon>
        <taxon>Rikenellaceae</taxon>
        <taxon>Alistipes</taxon>
    </lineage>
</organism>
<dbReference type="CDD" id="cd10440">
    <property type="entry name" value="GIY-YIG_COG3680"/>
    <property type="match status" value="1"/>
</dbReference>
<reference evidence="2" key="1">
    <citation type="journal article" date="2021" name="PeerJ">
        <title>Extensive microbial diversity within the chicken gut microbiome revealed by metagenomics and culture.</title>
        <authorList>
            <person name="Gilroy R."/>
            <person name="Ravi A."/>
            <person name="Getino M."/>
            <person name="Pursley I."/>
            <person name="Horton D.L."/>
            <person name="Alikhan N.F."/>
            <person name="Baker D."/>
            <person name="Gharbi K."/>
            <person name="Hall N."/>
            <person name="Watson M."/>
            <person name="Adriaenssens E.M."/>
            <person name="Foster-Nyarko E."/>
            <person name="Jarju S."/>
            <person name="Secka A."/>
            <person name="Antonio M."/>
            <person name="Oren A."/>
            <person name="Chaudhuri R.R."/>
            <person name="La Ragione R."/>
            <person name="Hildebrand F."/>
            <person name="Pallen M.J."/>
        </authorList>
    </citation>
    <scope>NUCLEOTIDE SEQUENCE</scope>
    <source>
        <strain evidence="2">5134</strain>
    </source>
</reference>
<evidence type="ECO:0000313" key="2">
    <source>
        <dbReference type="EMBL" id="HIY68250.1"/>
    </source>
</evidence>
<evidence type="ECO:0000313" key="3">
    <source>
        <dbReference type="Proteomes" id="UP000886844"/>
    </source>
</evidence>
<feature type="non-terminal residue" evidence="2">
    <location>
        <position position="159"/>
    </location>
</feature>
<reference evidence="2" key="2">
    <citation type="submission" date="2021-04" db="EMBL/GenBank/DDBJ databases">
        <authorList>
            <person name="Gilroy R."/>
        </authorList>
    </citation>
    <scope>NUCLEOTIDE SEQUENCE</scope>
    <source>
        <strain evidence="2">5134</strain>
    </source>
</reference>
<accession>A0A9D1Z031</accession>
<sequence>MFNQFSESTINALKYYVYVLVDPMDKRMFYVGKGCGNRVFQHAADAVKDTDGSLKLDAIRRIHRSGNHVEYYIIRHGLTEEAAFLVESAIIDLLTYPAFNRENLLTNLVAGHHQWDEGIKSVEELSCLYDSPKLIVEKGHRLLLVNLNRTYRQTQAEGV</sequence>
<evidence type="ECO:0000259" key="1">
    <source>
        <dbReference type="PROSITE" id="PS50164"/>
    </source>
</evidence>
<dbReference type="InterPro" id="IPR000305">
    <property type="entry name" value="GIY-YIG_endonuc"/>
</dbReference>
<dbReference type="Pfam" id="PF22945">
    <property type="entry name" value="LEM-3_GIY-YIG"/>
    <property type="match status" value="1"/>
</dbReference>
<proteinExistence type="predicted"/>
<dbReference type="Proteomes" id="UP000886844">
    <property type="component" value="Unassembled WGS sequence"/>
</dbReference>
<dbReference type="SUPFAM" id="SSF82771">
    <property type="entry name" value="GIY-YIG endonuclease"/>
    <property type="match status" value="1"/>
</dbReference>
<protein>
    <submittedName>
        <fullName evidence="2">GIY-YIG nuclease family protein</fullName>
    </submittedName>
</protein>
<dbReference type="PROSITE" id="PS50164">
    <property type="entry name" value="GIY_YIG"/>
    <property type="match status" value="1"/>
</dbReference>
<dbReference type="AlphaFoldDB" id="A0A9D1Z031"/>
<comment type="caution">
    <text evidence="2">The sequence shown here is derived from an EMBL/GenBank/DDBJ whole genome shotgun (WGS) entry which is preliminary data.</text>
</comment>
<dbReference type="InterPro" id="IPR035901">
    <property type="entry name" value="GIY-YIG_endonuc_sf"/>
</dbReference>
<gene>
    <name evidence="2" type="ORF">H9828_02390</name>
</gene>
<name>A0A9D1Z031_9BACT</name>
<feature type="domain" description="GIY-YIG" evidence="1">
    <location>
        <begin position="13"/>
        <end position="101"/>
    </location>
</feature>